<dbReference type="InterPro" id="IPR050883">
    <property type="entry name" value="PNGase"/>
</dbReference>
<dbReference type="Pfam" id="PF00652">
    <property type="entry name" value="Ricin_B_lectin"/>
    <property type="match status" value="1"/>
</dbReference>
<comment type="caution">
    <text evidence="4">The sequence shown here is derived from an EMBL/GenBank/DDBJ whole genome shotgun (WGS) entry which is preliminary data.</text>
</comment>
<keyword evidence="4" id="KW-0378">Hydrolase</keyword>
<reference evidence="4 5" key="2">
    <citation type="submission" date="2019-09" db="EMBL/GenBank/DDBJ databases">
        <authorList>
            <person name="Jin C."/>
        </authorList>
    </citation>
    <scope>NUCLEOTIDE SEQUENCE [LARGE SCALE GENOMIC DNA]</scope>
    <source>
        <strain evidence="4 5">AN110305</strain>
    </source>
</reference>
<dbReference type="PANTHER" id="PTHR12143:SF39">
    <property type="entry name" value="SECRETED PROTEIN"/>
    <property type="match status" value="1"/>
</dbReference>
<dbReference type="SUPFAM" id="SSF50370">
    <property type="entry name" value="Ricin B-like lectins"/>
    <property type="match status" value="1"/>
</dbReference>
<dbReference type="OrthoDB" id="9804511at2"/>
<dbReference type="PROSITE" id="PS50231">
    <property type="entry name" value="RICIN_B_LECTIN"/>
    <property type="match status" value="1"/>
</dbReference>
<dbReference type="Pfam" id="PF17678">
    <property type="entry name" value="Glyco_hydro_92N"/>
    <property type="match status" value="1"/>
</dbReference>
<dbReference type="Gene3D" id="1.20.1610.10">
    <property type="entry name" value="alpha-1,2-mannosidases domains"/>
    <property type="match status" value="1"/>
</dbReference>
<dbReference type="Gene3D" id="3.30.2080.10">
    <property type="entry name" value="GH92 mannosidase domain"/>
    <property type="match status" value="1"/>
</dbReference>
<dbReference type="GO" id="GO:0000224">
    <property type="term" value="F:peptide-N4-(N-acetyl-beta-glucosaminyl)asparagine amidase activity"/>
    <property type="evidence" value="ECO:0007669"/>
    <property type="project" value="TreeGrafter"/>
</dbReference>
<dbReference type="InterPro" id="IPR008928">
    <property type="entry name" value="6-hairpin_glycosidase_sf"/>
</dbReference>
<dbReference type="EMBL" id="VUOB01000077">
    <property type="protein sequence ID" value="KAA2252120.1"/>
    <property type="molecule type" value="Genomic_DNA"/>
</dbReference>
<evidence type="ECO:0000256" key="2">
    <source>
        <dbReference type="SAM" id="SignalP"/>
    </source>
</evidence>
<proteinExistence type="predicted"/>
<dbReference type="GO" id="GO:0005829">
    <property type="term" value="C:cytosol"/>
    <property type="evidence" value="ECO:0007669"/>
    <property type="project" value="TreeGrafter"/>
</dbReference>
<dbReference type="InterPro" id="IPR035992">
    <property type="entry name" value="Ricin_B-like_lectins"/>
</dbReference>
<protein>
    <submittedName>
        <fullName evidence="4">Glycoside hydrolase family 92 protein</fullName>
    </submittedName>
</protein>
<accession>A0A5B2WMW7</accession>
<evidence type="ECO:0000256" key="1">
    <source>
        <dbReference type="SAM" id="MobiDB-lite"/>
    </source>
</evidence>
<feature type="chain" id="PRO_5022919628" evidence="2">
    <location>
        <begin position="34"/>
        <end position="921"/>
    </location>
</feature>
<feature type="domain" description="Ricin B lectin" evidence="3">
    <location>
        <begin position="797"/>
        <end position="921"/>
    </location>
</feature>
<feature type="signal peptide" evidence="2">
    <location>
        <begin position="1"/>
        <end position="33"/>
    </location>
</feature>
<keyword evidence="2" id="KW-0732">Signal</keyword>
<evidence type="ECO:0000313" key="5">
    <source>
        <dbReference type="Proteomes" id="UP000323454"/>
    </source>
</evidence>
<dbReference type="Proteomes" id="UP000323454">
    <property type="component" value="Unassembled WGS sequence"/>
</dbReference>
<dbReference type="GO" id="GO:0005975">
    <property type="term" value="P:carbohydrate metabolic process"/>
    <property type="evidence" value="ECO:0007669"/>
    <property type="project" value="InterPro"/>
</dbReference>
<dbReference type="NCBIfam" id="NF035929">
    <property type="entry name" value="lectin_1"/>
    <property type="match status" value="1"/>
</dbReference>
<dbReference type="InterPro" id="IPR005887">
    <property type="entry name" value="GH92_a_mannosidase_put"/>
</dbReference>
<dbReference type="GO" id="GO:0030246">
    <property type="term" value="F:carbohydrate binding"/>
    <property type="evidence" value="ECO:0007669"/>
    <property type="project" value="InterPro"/>
</dbReference>
<reference evidence="4 5" key="1">
    <citation type="submission" date="2019-09" db="EMBL/GenBank/DDBJ databases">
        <title>Goodfellowia gen. nov., a new genus of the Pseudonocardineae related to Actinoalloteichus, containing Goodfellowia coeruleoviolacea gen. nov., comb. nov. gen. nov., comb. nov.</title>
        <authorList>
            <person name="Labeda D."/>
        </authorList>
    </citation>
    <scope>NUCLEOTIDE SEQUENCE [LARGE SCALE GENOMIC DNA]</scope>
    <source>
        <strain evidence="4 5">AN110305</strain>
    </source>
</reference>
<dbReference type="InterPro" id="IPR012939">
    <property type="entry name" value="Glyco_hydro_92"/>
</dbReference>
<dbReference type="SMART" id="SM00458">
    <property type="entry name" value="RICIN"/>
    <property type="match status" value="1"/>
</dbReference>
<name>A0A5B2WMW7_9PSEU</name>
<dbReference type="GO" id="GO:0006516">
    <property type="term" value="P:glycoprotein catabolic process"/>
    <property type="evidence" value="ECO:0007669"/>
    <property type="project" value="TreeGrafter"/>
</dbReference>
<gene>
    <name evidence="4" type="ORF">F0L68_36830</name>
</gene>
<evidence type="ECO:0000313" key="4">
    <source>
        <dbReference type="EMBL" id="KAA2252120.1"/>
    </source>
</evidence>
<dbReference type="Gene3D" id="2.70.98.10">
    <property type="match status" value="1"/>
</dbReference>
<dbReference type="InterPro" id="IPR041371">
    <property type="entry name" value="GH92_N"/>
</dbReference>
<dbReference type="SUPFAM" id="SSF48208">
    <property type="entry name" value="Six-hairpin glycosidases"/>
    <property type="match status" value="1"/>
</dbReference>
<sequence length="921" mass="95560">MHGSRWRARPLLIGLLTAAVAVATASAAAPATAAPPGKPRVVINDPAQYVNPFVGTEPGGPDFGTGGGAGNTFPGADAPFGMVQWSPDTVTYQHGGYSYGDNRIRGFSLTHLSGAGCGDFGNIPFLPMLGSTPVGYNTFSHANEAASPGAYAVTFDNGLKAELAATQRSGIARFTYPAGQTASLLIDAGKAFNAASGSVTISGNTISGYSDSGGFCGAGNRYRVYFSASFDHPFSTTGVLAQGKLDTSRKSVQGGAPGVAPVEPKTAQTQPPPGSTPKVTQHPETTALASGAQAFVSFDTSSGPSVTGRVGLSFVSIANAASNASTEQSGQSFDAVRTAGRASWNDLLGRIAVGGGTADQLGVLYSGLYHSLLHPNVFSDVNGQYIGFDNQVHNAASGHAQYANFSGWDVYRSQVQLIALIAPQQAADIAQTTLNQAAQGGYADRWTVANGGTGVMVGDPLPIIAASIYAFGGTGFDAAGALSHAVSGSHDGRQRPGYQQYDSLGYLPPGTGGTWGPTATTLEYTSADFAVAQLANRLGDTATYQSYLHRAQNWRDLVYSGGGYLQPRNADKSWPGFSPTQTDSYVEGDAVQYTWMVPYNYRGLFDAMGGNASVVPRLDTFFTKLNDGPNSQYAFLGNEPTLEAPWAYDYAGAAYRAQDVVRRVVTDLFKPVAGGLAGNDDLGEMSSWVVWGSLGLYPEAPGRAELALASPRFPSISINRGGATITINAPGASDTNRYVQGLNVNGQATTKPWLTEDFVKAGGTLDYSLGSTANTSWGTAAADAPPSFDVGPNPPRTGPVTGLASKCVDVSNSGTTNGTKIQLWTCNSSGAQSWTVSGDGTLRALGKCVDANHSGTANGTLLQLWDCNGTGAQQWWPQAGGAIVNPESGRCVDVPNSNSTDGTQLQLYDCNGTGAQTWKTP</sequence>
<dbReference type="NCBIfam" id="TIGR01180">
    <property type="entry name" value="aman2_put"/>
    <property type="match status" value="1"/>
</dbReference>
<dbReference type="RefSeq" id="WP_149854536.1">
    <property type="nucleotide sequence ID" value="NZ_VUOB01000077.1"/>
</dbReference>
<dbReference type="Gene3D" id="1.20.1050.60">
    <property type="entry name" value="alpha-1,2-mannosidase"/>
    <property type="match status" value="1"/>
</dbReference>
<dbReference type="Pfam" id="PF07971">
    <property type="entry name" value="Glyco_hydro_92"/>
    <property type="match status" value="1"/>
</dbReference>
<feature type="region of interest" description="Disordered" evidence="1">
    <location>
        <begin position="249"/>
        <end position="282"/>
    </location>
</feature>
<dbReference type="CDD" id="cd23451">
    <property type="entry name" value="beta-trefoil_Ricin_laminarinase"/>
    <property type="match status" value="1"/>
</dbReference>
<dbReference type="InterPro" id="IPR000772">
    <property type="entry name" value="Ricin_B_lectin"/>
</dbReference>
<evidence type="ECO:0000259" key="3">
    <source>
        <dbReference type="SMART" id="SM00458"/>
    </source>
</evidence>
<organism evidence="4 5">
    <name type="scientific">Solihabitans fulvus</name>
    <dbReference type="NCBI Taxonomy" id="1892852"/>
    <lineage>
        <taxon>Bacteria</taxon>
        <taxon>Bacillati</taxon>
        <taxon>Actinomycetota</taxon>
        <taxon>Actinomycetes</taxon>
        <taxon>Pseudonocardiales</taxon>
        <taxon>Pseudonocardiaceae</taxon>
        <taxon>Solihabitans</taxon>
    </lineage>
</organism>
<dbReference type="InterPro" id="IPR014718">
    <property type="entry name" value="GH-type_carb-bd"/>
</dbReference>
<dbReference type="AlphaFoldDB" id="A0A5B2WMW7"/>
<keyword evidence="5" id="KW-1185">Reference proteome</keyword>
<dbReference type="Gene3D" id="2.80.10.50">
    <property type="match status" value="1"/>
</dbReference>
<dbReference type="PANTHER" id="PTHR12143">
    <property type="entry name" value="PEPTIDE N-GLYCANASE PNGASE -RELATED"/>
    <property type="match status" value="1"/>
</dbReference>